<dbReference type="GO" id="GO:0016747">
    <property type="term" value="F:acyltransferase activity, transferring groups other than amino-acyl groups"/>
    <property type="evidence" value="ECO:0007669"/>
    <property type="project" value="InterPro"/>
</dbReference>
<dbReference type="OrthoDB" id="4738875at2759"/>
<evidence type="ECO:0000313" key="2">
    <source>
        <dbReference type="Proteomes" id="UP000008066"/>
    </source>
</evidence>
<dbReference type="RefSeq" id="XP_006693967.1">
    <property type="nucleotide sequence ID" value="XM_006693904.1"/>
</dbReference>
<evidence type="ECO:0000313" key="1">
    <source>
        <dbReference type="EMBL" id="EGS21671.1"/>
    </source>
</evidence>
<dbReference type="InterPro" id="IPR016181">
    <property type="entry name" value="Acyl_CoA_acyltransferase"/>
</dbReference>
<protein>
    <submittedName>
        <fullName evidence="1">Uncharacterized protein</fullName>
    </submittedName>
</protein>
<dbReference type="EMBL" id="GL988041">
    <property type="protein sequence ID" value="EGS21671.1"/>
    <property type="molecule type" value="Genomic_DNA"/>
</dbReference>
<dbReference type="GeneID" id="18257575"/>
<dbReference type="Proteomes" id="UP000008066">
    <property type="component" value="Unassembled WGS sequence"/>
</dbReference>
<gene>
    <name evidence="1" type="ORF">CTHT_0035370</name>
</gene>
<organism evidence="2">
    <name type="scientific">Chaetomium thermophilum (strain DSM 1495 / CBS 144.50 / IMI 039719)</name>
    <name type="common">Thermochaetoides thermophila</name>
    <dbReference type="NCBI Taxonomy" id="759272"/>
    <lineage>
        <taxon>Eukaryota</taxon>
        <taxon>Fungi</taxon>
        <taxon>Dikarya</taxon>
        <taxon>Ascomycota</taxon>
        <taxon>Pezizomycotina</taxon>
        <taxon>Sordariomycetes</taxon>
        <taxon>Sordariomycetidae</taxon>
        <taxon>Sordariales</taxon>
        <taxon>Chaetomiaceae</taxon>
        <taxon>Thermochaetoides</taxon>
    </lineage>
</organism>
<accession>G0S6R9</accession>
<dbReference type="HOGENOM" id="CLU_060131_2_0_1"/>
<dbReference type="CDD" id="cd04301">
    <property type="entry name" value="NAT_SF"/>
    <property type="match status" value="1"/>
</dbReference>
<reference evidence="1 2" key="1">
    <citation type="journal article" date="2011" name="Cell">
        <title>Insight into structure and assembly of the nuclear pore complex by utilizing the genome of a eukaryotic thermophile.</title>
        <authorList>
            <person name="Amlacher S."/>
            <person name="Sarges P."/>
            <person name="Flemming D."/>
            <person name="van Noort V."/>
            <person name="Kunze R."/>
            <person name="Devos D.P."/>
            <person name="Arumugam M."/>
            <person name="Bork P."/>
            <person name="Hurt E."/>
        </authorList>
    </citation>
    <scope>NUCLEOTIDE SEQUENCE [LARGE SCALE GENOMIC DNA]</scope>
    <source>
        <strain evidence="2">DSM 1495 / CBS 144.50 / IMI 039719</strain>
    </source>
</reference>
<dbReference type="InterPro" id="IPR052523">
    <property type="entry name" value="Trichothecene_AcTrans"/>
</dbReference>
<dbReference type="KEGG" id="cthr:CTHT_0035370"/>
<proteinExistence type="predicted"/>
<dbReference type="SUPFAM" id="SSF55729">
    <property type="entry name" value="Acyl-CoA N-acyltransferases (Nat)"/>
    <property type="match status" value="1"/>
</dbReference>
<sequence length="253" mass="29178">MKPRRAEPSDIEAITKVHIRTMPLDPQWNYRFPYRNEHPEDHYKYTKMLLEYFLDPSYDDWLVMVVEDSLEPGGPTEIVSFGVWDVSYVNKRRYGPGYKTQDRKCHFQGPCAAKRGGGSRRDANPEHFKAFSQGQKKAYQKYFAPIGPEQIHLQILATLPEYQRRGHASSLCRWAMELVCQEGLKDMSVMASPMGYELYKSLGWDVVGTFWIQVPGEEEKLVLRAMMYKPPKLEGSSDSEEEVQVANGRCAIV</sequence>
<dbReference type="Gene3D" id="3.40.630.30">
    <property type="match status" value="1"/>
</dbReference>
<dbReference type="AlphaFoldDB" id="G0S6R9"/>
<dbReference type="PANTHER" id="PTHR42791:SF2">
    <property type="entry name" value="N-ACETYLTRANSFERASE DOMAIN-CONTAINING PROTEIN"/>
    <property type="match status" value="1"/>
</dbReference>
<dbReference type="eggNOG" id="ENOG502SNS3">
    <property type="taxonomic scope" value="Eukaryota"/>
</dbReference>
<name>G0S6R9_CHATD</name>
<dbReference type="PANTHER" id="PTHR42791">
    <property type="entry name" value="GNAT FAMILY ACETYLTRANSFERASE"/>
    <property type="match status" value="1"/>
</dbReference>
<dbReference type="OMA" id="DANPEHM"/>
<keyword evidence="2" id="KW-1185">Reference proteome</keyword>